<dbReference type="AlphaFoldDB" id="A0A6G0TF66"/>
<organism evidence="2 3">
    <name type="scientific">Aphis glycines</name>
    <name type="common">Soybean aphid</name>
    <dbReference type="NCBI Taxonomy" id="307491"/>
    <lineage>
        <taxon>Eukaryota</taxon>
        <taxon>Metazoa</taxon>
        <taxon>Ecdysozoa</taxon>
        <taxon>Arthropoda</taxon>
        <taxon>Hexapoda</taxon>
        <taxon>Insecta</taxon>
        <taxon>Pterygota</taxon>
        <taxon>Neoptera</taxon>
        <taxon>Paraneoptera</taxon>
        <taxon>Hemiptera</taxon>
        <taxon>Sternorrhyncha</taxon>
        <taxon>Aphidomorpha</taxon>
        <taxon>Aphidoidea</taxon>
        <taxon>Aphididae</taxon>
        <taxon>Aphidini</taxon>
        <taxon>Aphis</taxon>
        <taxon>Aphis</taxon>
    </lineage>
</organism>
<evidence type="ECO:0000256" key="1">
    <source>
        <dbReference type="SAM" id="Phobius"/>
    </source>
</evidence>
<evidence type="ECO:0000313" key="2">
    <source>
        <dbReference type="EMBL" id="KAE9531584.1"/>
    </source>
</evidence>
<keyword evidence="1" id="KW-1133">Transmembrane helix</keyword>
<accession>A0A6G0TF66</accession>
<keyword evidence="3" id="KW-1185">Reference proteome</keyword>
<feature type="transmembrane region" description="Helical" evidence="1">
    <location>
        <begin position="131"/>
        <end position="150"/>
    </location>
</feature>
<reference evidence="2 3" key="1">
    <citation type="submission" date="2019-08" db="EMBL/GenBank/DDBJ databases">
        <title>The genome of the soybean aphid Biotype 1, its phylome, world population structure and adaptation to the North American continent.</title>
        <authorList>
            <person name="Giordano R."/>
            <person name="Donthu R.K."/>
            <person name="Hernandez A.G."/>
            <person name="Wright C.L."/>
            <person name="Zimin A.V."/>
        </authorList>
    </citation>
    <scope>NUCLEOTIDE SEQUENCE [LARGE SCALE GENOMIC DNA]</scope>
    <source>
        <tissue evidence="2">Whole aphids</tissue>
    </source>
</reference>
<name>A0A6G0TF66_APHGL</name>
<dbReference type="Proteomes" id="UP000475862">
    <property type="component" value="Unassembled WGS sequence"/>
</dbReference>
<keyword evidence="1" id="KW-0472">Membrane</keyword>
<keyword evidence="1" id="KW-0812">Transmembrane</keyword>
<sequence>MTPLVNITVTNYPSSLVVQLMSRAGSATIRPKAVFTISEQMASSIIYIVYGKIREWCHLIFSTLWPRFMRLFHENYSACYLGAKLINVSDDWGQHIWHWLQIKIGRNMTFLHHIVNVLKKLANKFYIIKEIFPYLSFVLMFINVVSIKLGDNNSIIQSNSPAVPKLRRASFGRRGLCVDY</sequence>
<dbReference type="EMBL" id="VYZN01000041">
    <property type="protein sequence ID" value="KAE9531584.1"/>
    <property type="molecule type" value="Genomic_DNA"/>
</dbReference>
<protein>
    <submittedName>
        <fullName evidence="2">Uncharacterized protein</fullName>
    </submittedName>
</protein>
<gene>
    <name evidence="2" type="ORF">AGLY_010790</name>
</gene>
<proteinExistence type="predicted"/>
<comment type="caution">
    <text evidence="2">The sequence shown here is derived from an EMBL/GenBank/DDBJ whole genome shotgun (WGS) entry which is preliminary data.</text>
</comment>
<evidence type="ECO:0000313" key="3">
    <source>
        <dbReference type="Proteomes" id="UP000475862"/>
    </source>
</evidence>